<organism evidence="2">
    <name type="scientific">bioreactor metagenome</name>
    <dbReference type="NCBI Taxonomy" id="1076179"/>
    <lineage>
        <taxon>unclassified sequences</taxon>
        <taxon>metagenomes</taxon>
        <taxon>ecological metagenomes</taxon>
    </lineage>
</organism>
<dbReference type="PANTHER" id="PTHR32502:SF26">
    <property type="entry name" value="PHOSPHOTRANSFERASE SYSTEM SUGAR-SPECIFIC EIID COMPONENT"/>
    <property type="match status" value="1"/>
</dbReference>
<dbReference type="EMBL" id="VSSQ01023255">
    <property type="protein sequence ID" value="MPM70075.1"/>
    <property type="molecule type" value="Genomic_DNA"/>
</dbReference>
<dbReference type="AlphaFoldDB" id="A0A645BXV3"/>
<keyword evidence="1" id="KW-0472">Membrane</keyword>
<feature type="transmembrane region" description="Helical" evidence="1">
    <location>
        <begin position="246"/>
        <end position="266"/>
    </location>
</feature>
<dbReference type="InterPro" id="IPR004704">
    <property type="entry name" value="PTS_IID_man"/>
</dbReference>
<dbReference type="InterPro" id="IPR050303">
    <property type="entry name" value="GatZ_KbaZ_carbometab"/>
</dbReference>
<feature type="transmembrane region" description="Helical" evidence="1">
    <location>
        <begin position="177"/>
        <end position="198"/>
    </location>
</feature>
<keyword evidence="1" id="KW-0812">Transmembrane</keyword>
<accession>A0A645BXV3</accession>
<feature type="transmembrane region" description="Helical" evidence="1">
    <location>
        <begin position="138"/>
        <end position="156"/>
    </location>
</feature>
<feature type="transmembrane region" description="Helical" evidence="1">
    <location>
        <begin position="218"/>
        <end position="239"/>
    </location>
</feature>
<evidence type="ECO:0000256" key="1">
    <source>
        <dbReference type="SAM" id="Phobius"/>
    </source>
</evidence>
<comment type="caution">
    <text evidence="2">The sequence shown here is derived from an EMBL/GenBank/DDBJ whole genome shotgun (WGS) entry which is preliminary data.</text>
</comment>
<dbReference type="Pfam" id="PF03613">
    <property type="entry name" value="EIID-AGA"/>
    <property type="match status" value="1"/>
</dbReference>
<dbReference type="GO" id="GO:0009401">
    <property type="term" value="P:phosphoenolpyruvate-dependent sugar phosphotransferase system"/>
    <property type="evidence" value="ECO:0007669"/>
    <property type="project" value="InterPro"/>
</dbReference>
<name>A0A645BXV3_9ZZZZ</name>
<dbReference type="PROSITE" id="PS51108">
    <property type="entry name" value="PTS_EIID"/>
    <property type="match status" value="1"/>
</dbReference>
<protein>
    <submittedName>
        <fullName evidence="2">PTS system mannose-specific EIID component</fullName>
    </submittedName>
</protein>
<dbReference type="PANTHER" id="PTHR32502">
    <property type="entry name" value="N-ACETYLGALACTOSAMINE PERMEASE II COMPONENT-RELATED"/>
    <property type="match status" value="1"/>
</dbReference>
<evidence type="ECO:0000313" key="2">
    <source>
        <dbReference type="EMBL" id="MPM70075.1"/>
    </source>
</evidence>
<dbReference type="GO" id="GO:0005886">
    <property type="term" value="C:plasma membrane"/>
    <property type="evidence" value="ECO:0007669"/>
    <property type="project" value="TreeGrafter"/>
</dbReference>
<reference evidence="2" key="1">
    <citation type="submission" date="2019-08" db="EMBL/GenBank/DDBJ databases">
        <authorList>
            <person name="Kucharzyk K."/>
            <person name="Murdoch R.W."/>
            <person name="Higgins S."/>
            <person name="Loffler F."/>
        </authorList>
    </citation>
    <scope>NUCLEOTIDE SEQUENCE</scope>
</reference>
<proteinExistence type="predicted"/>
<keyword evidence="1" id="KW-1133">Transmembrane helix</keyword>
<feature type="transmembrane region" description="Helical" evidence="1">
    <location>
        <begin position="113"/>
        <end position="132"/>
    </location>
</feature>
<gene>
    <name evidence="2" type="primary">manZ_11</name>
    <name evidence="2" type="ORF">SDC9_117026</name>
</gene>
<sequence length="267" mass="29288">MSNTKQILNKRDISEAGFRWMLMPVCIFNYETQLAPAVVFTLSKSLRKIYPNDEDYIKALNNHYKYYNSQPYLSALILGAALAVEEQEGIEGMEAVQNIKTGLMGPLAGIGDTLFWVLLPTIFGSIAAYSALEGSYTGVIIMLAYAIGVFLIRMRFFSMGYNTGRKVITQFGAELNIFTEAASVLGLTVVGALIPSVISVTTPIVFTSGDVTSELQATLNSIMPSMIPVLCTLLAYFLLNKKKVKMTTVILWTLVLSMITYALGILA</sequence>